<evidence type="ECO:0000256" key="3">
    <source>
        <dbReference type="ARBA" id="ARBA00022692"/>
    </source>
</evidence>
<feature type="domain" description="Major facilitator superfamily associated" evidence="7">
    <location>
        <begin position="26"/>
        <end position="371"/>
    </location>
</feature>
<protein>
    <recommendedName>
        <fullName evidence="7">Major facilitator superfamily associated domain-containing protein</fullName>
    </recommendedName>
</protein>
<dbReference type="InterPro" id="IPR036259">
    <property type="entry name" value="MFS_trans_sf"/>
</dbReference>
<evidence type="ECO:0000313" key="8">
    <source>
        <dbReference type="EMBL" id="KAJ7363592.1"/>
    </source>
</evidence>
<comment type="caution">
    <text evidence="8">The sequence shown here is derived from an EMBL/GenBank/DDBJ whole genome shotgun (WGS) entry which is preliminary data.</text>
</comment>
<evidence type="ECO:0000313" key="9">
    <source>
        <dbReference type="Proteomes" id="UP001163046"/>
    </source>
</evidence>
<keyword evidence="3 6" id="KW-0812">Transmembrane</keyword>
<organism evidence="8 9">
    <name type="scientific">Desmophyllum pertusum</name>
    <dbReference type="NCBI Taxonomy" id="174260"/>
    <lineage>
        <taxon>Eukaryota</taxon>
        <taxon>Metazoa</taxon>
        <taxon>Cnidaria</taxon>
        <taxon>Anthozoa</taxon>
        <taxon>Hexacorallia</taxon>
        <taxon>Scleractinia</taxon>
        <taxon>Caryophylliina</taxon>
        <taxon>Caryophylliidae</taxon>
        <taxon>Desmophyllum</taxon>
    </lineage>
</organism>
<proteinExistence type="inferred from homology"/>
<dbReference type="OrthoDB" id="515887at2759"/>
<keyword evidence="5 6" id="KW-0472">Membrane</keyword>
<evidence type="ECO:0000256" key="2">
    <source>
        <dbReference type="ARBA" id="ARBA00005241"/>
    </source>
</evidence>
<dbReference type="Proteomes" id="UP001163046">
    <property type="component" value="Unassembled WGS sequence"/>
</dbReference>
<name>A0A9X0CLB6_9CNID</name>
<evidence type="ECO:0000256" key="4">
    <source>
        <dbReference type="ARBA" id="ARBA00022989"/>
    </source>
</evidence>
<dbReference type="InterPro" id="IPR051717">
    <property type="entry name" value="MFS_MFSD6"/>
</dbReference>
<keyword evidence="4 6" id="KW-1133">Transmembrane helix</keyword>
<dbReference type="PANTHER" id="PTHR16172:SF41">
    <property type="entry name" value="MAJOR FACILITATOR SUPERFAMILY DOMAIN-CONTAINING PROTEIN 6-LIKE"/>
    <property type="match status" value="1"/>
</dbReference>
<dbReference type="InterPro" id="IPR024989">
    <property type="entry name" value="MFS_assoc_dom"/>
</dbReference>
<feature type="transmembrane region" description="Helical" evidence="6">
    <location>
        <begin position="442"/>
        <end position="465"/>
    </location>
</feature>
<feature type="transmembrane region" description="Helical" evidence="6">
    <location>
        <begin position="30"/>
        <end position="50"/>
    </location>
</feature>
<dbReference type="PANTHER" id="PTHR16172">
    <property type="entry name" value="MAJOR FACILITATOR SUPERFAMILY DOMAIN-CONTAINING PROTEIN 6-LIKE"/>
    <property type="match status" value="1"/>
</dbReference>
<feature type="transmembrane region" description="Helical" evidence="6">
    <location>
        <begin position="188"/>
        <end position="208"/>
    </location>
</feature>
<dbReference type="Pfam" id="PF12832">
    <property type="entry name" value="MFS_1_like"/>
    <property type="match status" value="1"/>
</dbReference>
<keyword evidence="9" id="KW-1185">Reference proteome</keyword>
<comment type="similarity">
    <text evidence="2">Belongs to the major facilitator superfamily. MFSD6 family.</text>
</comment>
<dbReference type="EMBL" id="MU827305">
    <property type="protein sequence ID" value="KAJ7363592.1"/>
    <property type="molecule type" value="Genomic_DNA"/>
</dbReference>
<evidence type="ECO:0000256" key="6">
    <source>
        <dbReference type="SAM" id="Phobius"/>
    </source>
</evidence>
<feature type="transmembrane region" description="Helical" evidence="6">
    <location>
        <begin position="370"/>
        <end position="394"/>
    </location>
</feature>
<sequence>MEGQTRIRMRNQFDPRRFCRINKNLLVLKLYYFFAFSGQACIRPFYAVFFRHLGMSAQQTGIIFGLQPLGRFLGAPICGALADKYRKHRLVMLVMFIVSTSLQFSLVFVRPNEDPSMEINLCSNNSFRNTSESEKENATSYHGYMWPCDVPRNCTLFSVDRNCRNHSVFNMSEMANTAGNGRNNNNTFLLLAILVFVSSLFDNANTLADAAAVKYLTDIDRGGDYGKQRMWGAVGWGSIAILSGFAIDQSSQHAHQSQFFVAFCGFLSFSIAAIITVFKLPLEFLEGKSNPKIFQSVSTILSDCRIITFLFVILIMGTCISTIGAFLFWFLEDMNGSHLLMGLALCMTCVAEVPIMFYSGHLIRYLSYSFISNAWYVLAIEPLHGVTFGAMWAATTSYVGLISPEGLRATVMGLVSATYVGLGKLIAGFGGGVVYSKYGPRVLFRGLAVTSAVTCLFFVISQMLLKKKSQVNYSHFQNDFQDKNSDWDLEMKEINLDSEDDL</sequence>
<feature type="transmembrane region" description="Helical" evidence="6">
    <location>
        <begin position="90"/>
        <end position="109"/>
    </location>
</feature>
<dbReference type="CDD" id="cd17335">
    <property type="entry name" value="MFS_MFSD6"/>
    <property type="match status" value="1"/>
</dbReference>
<feature type="transmembrane region" description="Helical" evidence="6">
    <location>
        <begin position="259"/>
        <end position="285"/>
    </location>
</feature>
<feature type="transmembrane region" description="Helical" evidence="6">
    <location>
        <begin position="229"/>
        <end position="247"/>
    </location>
</feature>
<feature type="transmembrane region" description="Helical" evidence="6">
    <location>
        <begin position="414"/>
        <end position="435"/>
    </location>
</feature>
<gene>
    <name evidence="8" type="ORF">OS493_009752</name>
</gene>
<evidence type="ECO:0000256" key="1">
    <source>
        <dbReference type="ARBA" id="ARBA00004141"/>
    </source>
</evidence>
<reference evidence="8" key="1">
    <citation type="submission" date="2023-01" db="EMBL/GenBank/DDBJ databases">
        <title>Genome assembly of the deep-sea coral Lophelia pertusa.</title>
        <authorList>
            <person name="Herrera S."/>
            <person name="Cordes E."/>
        </authorList>
    </citation>
    <scope>NUCLEOTIDE SEQUENCE</scope>
    <source>
        <strain evidence="8">USNM1676648</strain>
        <tissue evidence="8">Polyp</tissue>
    </source>
</reference>
<dbReference type="AlphaFoldDB" id="A0A9X0CLB6"/>
<evidence type="ECO:0000256" key="5">
    <source>
        <dbReference type="ARBA" id="ARBA00023136"/>
    </source>
</evidence>
<comment type="subcellular location">
    <subcellularLocation>
        <location evidence="1">Membrane</location>
        <topology evidence="1">Multi-pass membrane protein</topology>
    </subcellularLocation>
</comment>
<dbReference type="SUPFAM" id="SSF103473">
    <property type="entry name" value="MFS general substrate transporter"/>
    <property type="match status" value="1"/>
</dbReference>
<feature type="transmembrane region" description="Helical" evidence="6">
    <location>
        <begin position="306"/>
        <end position="331"/>
    </location>
</feature>
<evidence type="ECO:0000259" key="7">
    <source>
        <dbReference type="Pfam" id="PF12832"/>
    </source>
</evidence>
<dbReference type="GO" id="GO:0016020">
    <property type="term" value="C:membrane"/>
    <property type="evidence" value="ECO:0007669"/>
    <property type="project" value="UniProtKB-SubCell"/>
</dbReference>
<dbReference type="Gene3D" id="1.20.1250.20">
    <property type="entry name" value="MFS general substrate transporter like domains"/>
    <property type="match status" value="4"/>
</dbReference>
<accession>A0A9X0CLB6</accession>
<feature type="transmembrane region" description="Helical" evidence="6">
    <location>
        <begin position="337"/>
        <end position="358"/>
    </location>
</feature>